<reference evidence="4 6" key="2">
    <citation type="submission" date="2023-09" db="EMBL/GenBank/DDBJ databases">
        <title>Complete-Gapless Cercospora beticola genome.</title>
        <authorList>
            <person name="Wyatt N.A."/>
            <person name="Spanner R.E."/>
            <person name="Bolton M.D."/>
        </authorList>
    </citation>
    <scope>NUCLEOTIDE SEQUENCE [LARGE SCALE GENOMIC DNA]</scope>
    <source>
        <strain evidence="4">Cb09-40</strain>
    </source>
</reference>
<organism evidence="3 5">
    <name type="scientific">Cercospora beticola</name>
    <name type="common">Sugarbeet leaf spot fungus</name>
    <dbReference type="NCBI Taxonomy" id="122368"/>
    <lineage>
        <taxon>Eukaryota</taxon>
        <taxon>Fungi</taxon>
        <taxon>Dikarya</taxon>
        <taxon>Ascomycota</taxon>
        <taxon>Pezizomycotina</taxon>
        <taxon>Dothideomycetes</taxon>
        <taxon>Dothideomycetidae</taxon>
        <taxon>Mycosphaerellales</taxon>
        <taxon>Mycosphaerellaceae</taxon>
        <taxon>Cercospora</taxon>
    </lineage>
</organism>
<dbReference type="OrthoDB" id="10341864at2759"/>
<accession>A0A2G5HAX4</accession>
<evidence type="ECO:0000313" key="6">
    <source>
        <dbReference type="Proteomes" id="UP001302367"/>
    </source>
</evidence>
<protein>
    <submittedName>
        <fullName evidence="3">Uncharacterized protein</fullName>
    </submittedName>
</protein>
<reference evidence="3 5" key="1">
    <citation type="submission" date="2015-10" db="EMBL/GenBank/DDBJ databases">
        <title>The cercosporin biosynthetic gene cluster was horizontally transferred to several fungal lineages and shown to be expanded in Cercospora beticola based on microsynteny with recipient genomes.</title>
        <authorList>
            <person name="De Jonge R."/>
            <person name="Ebert M.K."/>
            <person name="Suttle J.C."/>
            <person name="Jurick Ii W.M."/>
            <person name="Secor G.A."/>
            <person name="Thomma B.P."/>
            <person name="Van De Peer Y."/>
            <person name="Bolton M.D."/>
        </authorList>
    </citation>
    <scope>NUCLEOTIDE SEQUENCE [LARGE SCALE GENOMIC DNA]</scope>
    <source>
        <strain evidence="3 5">09-40</strain>
    </source>
</reference>
<dbReference type="AlphaFoldDB" id="A0A2G5HAX4"/>
<feature type="compositionally biased region" description="Acidic residues" evidence="1">
    <location>
        <begin position="61"/>
        <end position="75"/>
    </location>
</feature>
<evidence type="ECO:0000256" key="1">
    <source>
        <dbReference type="SAM" id="MobiDB-lite"/>
    </source>
</evidence>
<proteinExistence type="predicted"/>
<keyword evidence="2" id="KW-0812">Transmembrane</keyword>
<feature type="compositionally biased region" description="Basic residues" evidence="1">
    <location>
        <begin position="42"/>
        <end position="51"/>
    </location>
</feature>
<name>A0A2G5HAX4_CERBT</name>
<evidence type="ECO:0000313" key="3">
    <source>
        <dbReference type="EMBL" id="PIA89433.1"/>
    </source>
</evidence>
<keyword evidence="6" id="KW-1185">Reference proteome</keyword>
<dbReference type="Proteomes" id="UP000230605">
    <property type="component" value="Chromosome 5"/>
</dbReference>
<keyword evidence="2" id="KW-1133">Transmembrane helix</keyword>
<evidence type="ECO:0000256" key="2">
    <source>
        <dbReference type="SAM" id="Phobius"/>
    </source>
</evidence>
<sequence>MSRQKHAKPSSDPSLQTQRLPAQKSRSGRVPADEPQTEHRERKTKVHKMHIKTSTTLPSGEESDTEDFSENDEDADNKGTLPSHELSISDRRPAPHSCGKTAPEIMISDRQPAPYSRCKAAPEISPLPGHPLQHKHLLKLAATGNRKVETRADEPGKVEVGIQGPVTVNGLLARLIEILADYPILLCITAVLLCAISMPVITIFAQVVLEHKVLLFWLWLFGYKFW</sequence>
<feature type="transmembrane region" description="Helical" evidence="2">
    <location>
        <begin position="184"/>
        <end position="209"/>
    </location>
</feature>
<dbReference type="Proteomes" id="UP001302367">
    <property type="component" value="Chromosome 5"/>
</dbReference>
<evidence type="ECO:0000313" key="5">
    <source>
        <dbReference type="Proteomes" id="UP000230605"/>
    </source>
</evidence>
<gene>
    <name evidence="3" type="ORF">CB0940_07936</name>
    <name evidence="4" type="ORF">RHO25_008550</name>
</gene>
<dbReference type="EMBL" id="CP134188">
    <property type="protein sequence ID" value="WPB03906.1"/>
    <property type="molecule type" value="Genomic_DNA"/>
</dbReference>
<dbReference type="EMBL" id="LKMD01000108">
    <property type="protein sequence ID" value="PIA89433.1"/>
    <property type="molecule type" value="Genomic_DNA"/>
</dbReference>
<keyword evidence="2" id="KW-0472">Membrane</keyword>
<feature type="compositionally biased region" description="Polar residues" evidence="1">
    <location>
        <begin position="11"/>
        <end position="20"/>
    </location>
</feature>
<evidence type="ECO:0000313" key="4">
    <source>
        <dbReference type="EMBL" id="WPB03906.1"/>
    </source>
</evidence>
<feature type="region of interest" description="Disordered" evidence="1">
    <location>
        <begin position="1"/>
        <end position="102"/>
    </location>
</feature>